<dbReference type="EMBL" id="KQ086358">
    <property type="protein sequence ID" value="KLO05128.1"/>
    <property type="molecule type" value="Genomic_DNA"/>
</dbReference>
<reference evidence="1 2" key="1">
    <citation type="submission" date="2015-04" db="EMBL/GenBank/DDBJ databases">
        <title>Complete genome sequence of Schizopora paradoxa KUC8140, a cosmopolitan wood degrader in East Asia.</title>
        <authorList>
            <consortium name="DOE Joint Genome Institute"/>
            <person name="Min B."/>
            <person name="Park H."/>
            <person name="Jang Y."/>
            <person name="Kim J.-J."/>
            <person name="Kim K.H."/>
            <person name="Pangilinan J."/>
            <person name="Lipzen A."/>
            <person name="Riley R."/>
            <person name="Grigoriev I.V."/>
            <person name="Spatafora J.W."/>
            <person name="Choi I.-G."/>
        </authorList>
    </citation>
    <scope>NUCLEOTIDE SEQUENCE [LARGE SCALE GENOMIC DNA]</scope>
    <source>
        <strain evidence="1 2">KUC8140</strain>
    </source>
</reference>
<proteinExistence type="predicted"/>
<sequence length="194" mass="20969">MTTTLPASNIVVAPPSSTTLPVAITASYSAVSTYSLDGRACEAEVHQRARDTTIAGRFAGYRTYKDIESFVVSGNAALRNYKLAEHKFAPFIVRAGALRTRLLAAVPPCDADLDVTCLEDAISFVFKLPTCSEMSVRTHTSRMPGIIYHLDIIPENELTHAVNLDLEEQLSASSDALIQADSDDLPALLEALDL</sequence>
<evidence type="ECO:0000313" key="2">
    <source>
        <dbReference type="Proteomes" id="UP000053477"/>
    </source>
</evidence>
<accession>A0A0H2R6L2</accession>
<organism evidence="1 2">
    <name type="scientific">Schizopora paradoxa</name>
    <dbReference type="NCBI Taxonomy" id="27342"/>
    <lineage>
        <taxon>Eukaryota</taxon>
        <taxon>Fungi</taxon>
        <taxon>Dikarya</taxon>
        <taxon>Basidiomycota</taxon>
        <taxon>Agaricomycotina</taxon>
        <taxon>Agaricomycetes</taxon>
        <taxon>Hymenochaetales</taxon>
        <taxon>Schizoporaceae</taxon>
        <taxon>Schizopora</taxon>
    </lineage>
</organism>
<name>A0A0H2R6L2_9AGAM</name>
<keyword evidence="2" id="KW-1185">Reference proteome</keyword>
<dbReference type="InParanoid" id="A0A0H2R6L2"/>
<dbReference type="Proteomes" id="UP000053477">
    <property type="component" value="Unassembled WGS sequence"/>
</dbReference>
<evidence type="ECO:0000313" key="1">
    <source>
        <dbReference type="EMBL" id="KLO05128.1"/>
    </source>
</evidence>
<gene>
    <name evidence="1" type="ORF">SCHPADRAFT_896504</name>
</gene>
<dbReference type="AlphaFoldDB" id="A0A0H2R6L2"/>
<protein>
    <submittedName>
        <fullName evidence="1">Uncharacterized protein</fullName>
    </submittedName>
</protein>